<comment type="caution">
    <text evidence="1">The sequence shown here is derived from an EMBL/GenBank/DDBJ whole genome shotgun (WGS) entry which is preliminary data.</text>
</comment>
<evidence type="ECO:0000313" key="2">
    <source>
        <dbReference type="Proteomes" id="UP000005835"/>
    </source>
</evidence>
<dbReference type="Proteomes" id="UP000005835">
    <property type="component" value="Unassembled WGS sequence"/>
</dbReference>
<dbReference type="HOGENOM" id="CLU_2412085_0_0_4"/>
<dbReference type="AlphaFoldDB" id="K1JUT9"/>
<keyword evidence="2" id="KW-1185">Reference proteome</keyword>
<proteinExistence type="predicted"/>
<organism evidence="1 2">
    <name type="scientific">Sutterella wadsworthensis 2_1_59BFAA</name>
    <dbReference type="NCBI Taxonomy" id="742823"/>
    <lineage>
        <taxon>Bacteria</taxon>
        <taxon>Pseudomonadati</taxon>
        <taxon>Pseudomonadota</taxon>
        <taxon>Betaproteobacteria</taxon>
        <taxon>Burkholderiales</taxon>
        <taxon>Sutterellaceae</taxon>
        <taxon>Sutterella</taxon>
    </lineage>
</organism>
<accession>K1JUT9</accession>
<name>K1JUT9_9BURK</name>
<dbReference type="EMBL" id="ADMG01000023">
    <property type="protein sequence ID" value="EKB31487.1"/>
    <property type="molecule type" value="Genomic_DNA"/>
</dbReference>
<gene>
    <name evidence="1" type="ORF">HMPREF9465_00886</name>
</gene>
<sequence length="92" mass="10092">MSTAFIVSTTDAADELKTAIVVEGGDFWEVHSTDFEGEVTTSIKPGRWFAPVSCVRFGRPVASWKLPTFADARLLHRDAVAHILQNGGYNPQ</sequence>
<evidence type="ECO:0000313" key="1">
    <source>
        <dbReference type="EMBL" id="EKB31487.1"/>
    </source>
</evidence>
<dbReference type="PATRIC" id="fig|742823.3.peg.892"/>
<dbReference type="STRING" id="742823.HMPREF9465_00886"/>
<dbReference type="RefSeq" id="WP_005434541.1">
    <property type="nucleotide sequence ID" value="NZ_JH815515.1"/>
</dbReference>
<protein>
    <submittedName>
        <fullName evidence="1">Uncharacterized protein</fullName>
    </submittedName>
</protein>
<reference evidence="1 2" key="1">
    <citation type="submission" date="2012-05" db="EMBL/GenBank/DDBJ databases">
        <title>The Genome Sequence of Sutterella wadsworthensis 2_1_59BFAA.</title>
        <authorList>
            <consortium name="The Broad Institute Genome Sequencing Platform"/>
            <person name="Earl A."/>
            <person name="Ward D."/>
            <person name="Feldgarden M."/>
            <person name="Gevers D."/>
            <person name="Daigneault M."/>
            <person name="Strauss J."/>
            <person name="Allen-Vercoe E."/>
            <person name="Walker B."/>
            <person name="Young S.K."/>
            <person name="Zeng Q."/>
            <person name="Gargeya S."/>
            <person name="Fitzgerald M."/>
            <person name="Haas B."/>
            <person name="Abouelleil A."/>
            <person name="Alvarado L."/>
            <person name="Arachchi H.M."/>
            <person name="Berlin A.M."/>
            <person name="Chapman S.B."/>
            <person name="Goldberg J."/>
            <person name="Griggs A."/>
            <person name="Gujja S."/>
            <person name="Hansen M."/>
            <person name="Howarth C."/>
            <person name="Imamovic A."/>
            <person name="Larimer J."/>
            <person name="McCowen C."/>
            <person name="Montmayeur A."/>
            <person name="Murphy C."/>
            <person name="Neiman D."/>
            <person name="Pearson M."/>
            <person name="Priest M."/>
            <person name="Roberts A."/>
            <person name="Saif S."/>
            <person name="Shea T."/>
            <person name="Sisk P."/>
            <person name="Sykes S."/>
            <person name="Wortman J."/>
            <person name="Nusbaum C."/>
            <person name="Birren B."/>
        </authorList>
    </citation>
    <scope>NUCLEOTIDE SEQUENCE [LARGE SCALE GENOMIC DNA]</scope>
    <source>
        <strain evidence="1 2">2_1_59BFAA</strain>
    </source>
</reference>